<accession>D5HKV8</accession>
<organism evidence="2">
    <name type="scientific">Phytoseiulus persimilis</name>
    <name type="common">Red spider mite</name>
    <dbReference type="NCBI Taxonomy" id="44414"/>
    <lineage>
        <taxon>Eukaryota</taxon>
        <taxon>Metazoa</taxon>
        <taxon>Ecdysozoa</taxon>
        <taxon>Arthropoda</taxon>
        <taxon>Chelicerata</taxon>
        <taxon>Arachnida</taxon>
        <taxon>Acari</taxon>
        <taxon>Parasitiformes</taxon>
        <taxon>Mesostigmata</taxon>
        <taxon>Gamasina</taxon>
        <taxon>Phytoseioidea</taxon>
        <taxon>Phytoseiidae</taxon>
        <taxon>Amblyseiinae</taxon>
        <taxon>Phytoseiulus</taxon>
    </lineage>
</organism>
<evidence type="ECO:0000313" key="2">
    <source>
        <dbReference type="EMBL" id="ACS15265.1"/>
    </source>
</evidence>
<gene>
    <name evidence="2" type="primary">ATP8</name>
</gene>
<dbReference type="EMBL" id="GQ222414">
    <property type="protein sequence ID" value="ACS15265.1"/>
    <property type="molecule type" value="Genomic_DNA"/>
</dbReference>
<feature type="transmembrane region" description="Helical" evidence="1">
    <location>
        <begin position="12"/>
        <end position="34"/>
    </location>
</feature>
<evidence type="ECO:0000256" key="1">
    <source>
        <dbReference type="SAM" id="Phobius"/>
    </source>
</evidence>
<keyword evidence="2" id="KW-0496">Mitochondrion</keyword>
<dbReference type="AlphaFoldDB" id="D5HKV8"/>
<geneLocation type="mitochondrion" evidence="2"/>
<reference evidence="2" key="1">
    <citation type="journal article" date="2010" name="Genome">
        <title>Mitochondrial genome analysis of the predatory mite Phytoseiulus persimilis and a revisit of the Metaseiulus occidentalis mitochondrial genome.</title>
        <authorList>
            <person name="Dermauw W."/>
            <person name="Vanholme B."/>
            <person name="Tirry L."/>
            <person name="Van Leeuwen T."/>
        </authorList>
    </citation>
    <scope>NUCLEOTIDE SEQUENCE</scope>
</reference>
<keyword evidence="1" id="KW-0472">Membrane</keyword>
<proteinExistence type="predicted"/>
<keyword evidence="1" id="KW-1133">Transmembrane helix</keyword>
<keyword evidence="1" id="KW-0812">Transmembrane</keyword>
<sequence>MTLIPQMKPMNWIIIYMFSNICLILVLLNLFYILKKNHINIKHLKMNNMMMFYYKKW</sequence>
<protein>
    <submittedName>
        <fullName evidence="2">ATP synthase F0 subunit 8</fullName>
    </submittedName>
</protein>
<name>D5HKV8_PHYPM</name>